<protein>
    <recommendedName>
        <fullName evidence="6">Carboxylic ester hydrolase</fullName>
        <ecNumber evidence="6">3.1.1.-</ecNumber>
    </recommendedName>
</protein>
<gene>
    <name evidence="8" type="ORF">MELIAE_LOCUS7829</name>
</gene>
<evidence type="ECO:0000256" key="2">
    <source>
        <dbReference type="ARBA" id="ARBA00022487"/>
    </source>
</evidence>
<dbReference type="InterPro" id="IPR019826">
    <property type="entry name" value="Carboxylesterase_B_AS"/>
</dbReference>
<dbReference type="SUPFAM" id="SSF53474">
    <property type="entry name" value="alpha/beta-Hydrolases"/>
    <property type="match status" value="1"/>
</dbReference>
<keyword evidence="9" id="KW-1185">Reference proteome</keyword>
<evidence type="ECO:0000256" key="1">
    <source>
        <dbReference type="ARBA" id="ARBA00005964"/>
    </source>
</evidence>
<dbReference type="OrthoDB" id="19653at2759"/>
<evidence type="ECO:0000259" key="7">
    <source>
        <dbReference type="Pfam" id="PF00135"/>
    </source>
</evidence>
<sequence>MAAINKLLIFLLVKVAVAFEPCNPIVYTQSGQIIGTYNISRYGRSFASYRGIPYAQPPIGDLRFKEPVPVQPSSFPLDATKEGPFCIQKNYLFNTHPLVEGQEDCLYLNVYAPILDSTITFPLPVMVFIHWGALITGRGSSDILGPEYLMDKDVILVTFNYRLGPFGFLSTLDDEAPGNNGFKDQVLALKWVREHIANFGGDPNQVTIFGQSAGAGSVHLHILSEQSRGLFHRAISASGSALSLWAKPFNDLQKTVTGVQATLVGCQNSTGSSADLIKCLRNVPAETLANSQDLFKIIGFDPLVVFSSVIEEKTDRNPNPFLTKQPLQYIQDGDFSNVPWISGNVENEGILRVSSLVRQKQQRSIFNANCTSLLPQMLVLTASVADVEGELNNITQKYMQGKCFADIHDPKSIKGLIDLYTDRSFAYGSYQTAMLHSAMGHSPIWHYNFNYKGQYTFGDLFAATNETVNFDWGVSHCDELLYIFRSPALFPDITDPTDSTMIDIMTEFWTNFAITGNPMATKIFDWYPLNINSIKEMRNQNFQHLSIEGTNYENTISLRMENGFHKDRMRFWSRQSLLENFDGLN</sequence>
<keyword evidence="5" id="KW-0325">Glycoprotein</keyword>
<name>A0A9P0B6Y7_BRAAE</name>
<dbReference type="Gene3D" id="3.40.50.1820">
    <property type="entry name" value="alpha/beta hydrolase"/>
    <property type="match status" value="1"/>
</dbReference>
<dbReference type="PROSITE" id="PS00122">
    <property type="entry name" value="CARBOXYLESTERASE_B_1"/>
    <property type="match status" value="1"/>
</dbReference>
<evidence type="ECO:0000313" key="9">
    <source>
        <dbReference type="Proteomes" id="UP001154078"/>
    </source>
</evidence>
<feature type="chain" id="PRO_5040531114" description="Carboxylic ester hydrolase" evidence="6">
    <location>
        <begin position="19"/>
        <end position="585"/>
    </location>
</feature>
<keyword evidence="6" id="KW-0732">Signal</keyword>
<dbReference type="EMBL" id="OV121136">
    <property type="protein sequence ID" value="CAH0557021.1"/>
    <property type="molecule type" value="Genomic_DNA"/>
</dbReference>
<dbReference type="GO" id="GO:0052689">
    <property type="term" value="F:carboxylic ester hydrolase activity"/>
    <property type="evidence" value="ECO:0007669"/>
    <property type="project" value="UniProtKB-KW"/>
</dbReference>
<dbReference type="PANTHER" id="PTHR43142">
    <property type="entry name" value="CARBOXYLIC ESTER HYDROLASE"/>
    <property type="match status" value="1"/>
</dbReference>
<evidence type="ECO:0000256" key="4">
    <source>
        <dbReference type="ARBA" id="ARBA00023157"/>
    </source>
</evidence>
<feature type="signal peptide" evidence="6">
    <location>
        <begin position="1"/>
        <end position="18"/>
    </location>
</feature>
<keyword evidence="4" id="KW-1015">Disulfide bond</keyword>
<dbReference type="Pfam" id="PF00135">
    <property type="entry name" value="COesterase"/>
    <property type="match status" value="1"/>
</dbReference>
<keyword evidence="3 6" id="KW-0378">Hydrolase</keyword>
<organism evidence="8 9">
    <name type="scientific">Brassicogethes aeneus</name>
    <name type="common">Rape pollen beetle</name>
    <name type="synonym">Meligethes aeneus</name>
    <dbReference type="NCBI Taxonomy" id="1431903"/>
    <lineage>
        <taxon>Eukaryota</taxon>
        <taxon>Metazoa</taxon>
        <taxon>Ecdysozoa</taxon>
        <taxon>Arthropoda</taxon>
        <taxon>Hexapoda</taxon>
        <taxon>Insecta</taxon>
        <taxon>Pterygota</taxon>
        <taxon>Neoptera</taxon>
        <taxon>Endopterygota</taxon>
        <taxon>Coleoptera</taxon>
        <taxon>Polyphaga</taxon>
        <taxon>Cucujiformia</taxon>
        <taxon>Nitidulidae</taxon>
        <taxon>Meligethinae</taxon>
        <taxon>Brassicogethes</taxon>
    </lineage>
</organism>
<reference evidence="8" key="1">
    <citation type="submission" date="2021-12" db="EMBL/GenBank/DDBJ databases">
        <authorList>
            <person name="King R."/>
        </authorList>
    </citation>
    <scope>NUCLEOTIDE SEQUENCE</scope>
</reference>
<keyword evidence="2" id="KW-0719">Serine esterase</keyword>
<feature type="domain" description="Carboxylesterase type B" evidence="7">
    <location>
        <begin position="24"/>
        <end position="572"/>
    </location>
</feature>
<evidence type="ECO:0000256" key="3">
    <source>
        <dbReference type="ARBA" id="ARBA00022801"/>
    </source>
</evidence>
<dbReference type="PANTHER" id="PTHR43142:SF1">
    <property type="entry name" value="CARBOXYLIC ESTER HYDROLASE"/>
    <property type="match status" value="1"/>
</dbReference>
<evidence type="ECO:0000256" key="6">
    <source>
        <dbReference type="RuleBase" id="RU361235"/>
    </source>
</evidence>
<dbReference type="InterPro" id="IPR002018">
    <property type="entry name" value="CarbesteraseB"/>
</dbReference>
<evidence type="ECO:0000256" key="5">
    <source>
        <dbReference type="ARBA" id="ARBA00023180"/>
    </source>
</evidence>
<proteinExistence type="inferred from homology"/>
<dbReference type="Proteomes" id="UP001154078">
    <property type="component" value="Chromosome 5"/>
</dbReference>
<dbReference type="PROSITE" id="PS00941">
    <property type="entry name" value="CARBOXYLESTERASE_B_2"/>
    <property type="match status" value="1"/>
</dbReference>
<dbReference type="EC" id="3.1.1.-" evidence="6"/>
<dbReference type="InterPro" id="IPR019819">
    <property type="entry name" value="Carboxylesterase_B_CS"/>
</dbReference>
<dbReference type="AlphaFoldDB" id="A0A9P0B6Y7"/>
<evidence type="ECO:0000313" key="8">
    <source>
        <dbReference type="EMBL" id="CAH0557021.1"/>
    </source>
</evidence>
<comment type="similarity">
    <text evidence="1 6">Belongs to the type-B carboxylesterase/lipase family.</text>
</comment>
<dbReference type="InterPro" id="IPR029058">
    <property type="entry name" value="AB_hydrolase_fold"/>
</dbReference>
<dbReference type="FunFam" id="3.40.50.1820:FF:000155">
    <property type="entry name" value="Carboxylic ester hydrolase"/>
    <property type="match status" value="1"/>
</dbReference>
<accession>A0A9P0B6Y7</accession>